<keyword evidence="2" id="KW-0808">Transferase</keyword>
<dbReference type="InterPro" id="IPR055140">
    <property type="entry name" value="Thiolase_C_2"/>
</dbReference>
<dbReference type="InterPro" id="IPR002155">
    <property type="entry name" value="Thiolase"/>
</dbReference>
<evidence type="ECO:0000313" key="3">
    <source>
        <dbReference type="Proteomes" id="UP000325811"/>
    </source>
</evidence>
<dbReference type="Pfam" id="PF22691">
    <property type="entry name" value="Thiolase_C_1"/>
    <property type="match status" value="1"/>
</dbReference>
<sequence>MTERTLRGQVAVVGVGESEYYRAGRAPDPEFKLLLKAVLAACRDADIDPADIDGFASFADDRNDAVRIATALGVKRLRSTTMQWGGGGGGCAAAVANGAAAIMSGMAQCVLVYRGLAQGQFGRFGQAAPRATISGDMAYQMPYGVLAPPQKFAMKVQRFMHEHGVRREALRAIALASYQHAQANPRAVMHGKPLSAEAYDASRWIVEPFRLFDCCMENDGAGALLLVAAERAKDFPHWPVYLLGAASGGDWRAAASPHNAPHYASANYSGVSSDLYRMARVSPADVGVVQSYENFTGGVAMALSEHGFFHPEEANDFLTPENLVAPSGKLPLNTSGGNLGECYVHGFELVIEAARQVRGESTSQAARHDVALVIGGPMVTPASSLLFGSEATL</sequence>
<dbReference type="SUPFAM" id="SSF53901">
    <property type="entry name" value="Thiolase-like"/>
    <property type="match status" value="2"/>
</dbReference>
<dbReference type="PANTHER" id="PTHR42870">
    <property type="entry name" value="ACETYL-COA C-ACETYLTRANSFERASE"/>
    <property type="match status" value="1"/>
</dbReference>
<dbReference type="InterPro" id="IPR016039">
    <property type="entry name" value="Thiolase-like"/>
</dbReference>
<evidence type="ECO:0000313" key="2">
    <source>
        <dbReference type="EMBL" id="VVD32012.1"/>
    </source>
</evidence>
<reference evidence="2 3" key="1">
    <citation type="submission" date="2019-08" db="EMBL/GenBank/DDBJ databases">
        <authorList>
            <person name="Herpell B J."/>
        </authorList>
    </citation>
    <scope>NUCLEOTIDE SEQUENCE [LARGE SCALE GENOMIC DNA]</scope>
    <source>
        <strain evidence="3">Msb3</strain>
    </source>
</reference>
<keyword evidence="3" id="KW-1185">Reference proteome</keyword>
<feature type="domain" description="Thiolase C-terminal" evidence="1">
    <location>
        <begin position="268"/>
        <end position="375"/>
    </location>
</feature>
<dbReference type="KEGG" id="pdio:PDMSB3_0714.1"/>
<dbReference type="Gene3D" id="3.40.47.10">
    <property type="match status" value="1"/>
</dbReference>
<dbReference type="PANTHER" id="PTHR42870:SF1">
    <property type="entry name" value="NON-SPECIFIC LIPID-TRANSFER PROTEIN-LIKE 2"/>
    <property type="match status" value="1"/>
</dbReference>
<dbReference type="EMBL" id="LR699554">
    <property type="protein sequence ID" value="VVD32012.1"/>
    <property type="molecule type" value="Genomic_DNA"/>
</dbReference>
<dbReference type="CDD" id="cd00829">
    <property type="entry name" value="SCP-x_thiolase"/>
    <property type="match status" value="1"/>
</dbReference>
<dbReference type="PIRSF" id="PIRSF000429">
    <property type="entry name" value="Ac-CoA_Ac_transf"/>
    <property type="match status" value="1"/>
</dbReference>
<name>A0A5Q4YXA7_9BURK</name>
<dbReference type="Proteomes" id="UP000325811">
    <property type="component" value="Chromosome II"/>
</dbReference>
<dbReference type="AlphaFoldDB" id="A0A5Q4YXA7"/>
<organism evidence="2 3">
    <name type="scientific">Paraburkholderia dioscoreae</name>
    <dbReference type="NCBI Taxonomy" id="2604047"/>
    <lineage>
        <taxon>Bacteria</taxon>
        <taxon>Pseudomonadati</taxon>
        <taxon>Pseudomonadota</taxon>
        <taxon>Betaproteobacteria</taxon>
        <taxon>Burkholderiales</taxon>
        <taxon>Burkholderiaceae</taxon>
        <taxon>Paraburkholderia</taxon>
    </lineage>
</organism>
<accession>A0A5Q4YXA7</accession>
<evidence type="ECO:0000259" key="1">
    <source>
        <dbReference type="Pfam" id="PF22691"/>
    </source>
</evidence>
<proteinExistence type="predicted"/>
<gene>
    <name evidence="2" type="ORF">PDMSB3_0714</name>
</gene>
<protein>
    <submittedName>
        <fullName evidence="2">Acetyl-CoA acetyltransferase</fullName>
    </submittedName>
</protein>
<dbReference type="GO" id="GO:0003988">
    <property type="term" value="F:acetyl-CoA C-acyltransferase activity"/>
    <property type="evidence" value="ECO:0007669"/>
    <property type="project" value="UniProtKB-ARBA"/>
</dbReference>
<dbReference type="RefSeq" id="WP_165187916.1">
    <property type="nucleotide sequence ID" value="NZ_LR699554.1"/>
</dbReference>